<feature type="region of interest" description="Disordered" evidence="1">
    <location>
        <begin position="213"/>
        <end position="233"/>
    </location>
</feature>
<dbReference type="Proteomes" id="UP001374893">
    <property type="component" value="Chromosome"/>
</dbReference>
<reference evidence="2 3" key="1">
    <citation type="submission" date="2021-06" db="EMBL/GenBank/DDBJ databases">
        <title>Complete genome of Haloferula helveola possessing various polysaccharide degrading enzymes.</title>
        <authorList>
            <person name="Takami H."/>
            <person name="Huang C."/>
            <person name="Hamasaki K."/>
        </authorList>
    </citation>
    <scope>NUCLEOTIDE SEQUENCE [LARGE SCALE GENOMIC DNA]</scope>
    <source>
        <strain evidence="2 3">CN-1</strain>
    </source>
</reference>
<protein>
    <submittedName>
        <fullName evidence="2">Peptidase M10</fullName>
    </submittedName>
</protein>
<dbReference type="EMBL" id="AP024702">
    <property type="protein sequence ID" value="BCX47848.1"/>
    <property type="molecule type" value="Genomic_DNA"/>
</dbReference>
<dbReference type="SUPFAM" id="SSF55486">
    <property type="entry name" value="Metalloproteases ('zincins'), catalytic domain"/>
    <property type="match status" value="2"/>
</dbReference>
<name>A0ABN6H427_9BACT</name>
<gene>
    <name evidence="2" type="ORF">HAHE_17560</name>
</gene>
<evidence type="ECO:0000313" key="2">
    <source>
        <dbReference type="EMBL" id="BCX47848.1"/>
    </source>
</evidence>
<sequence>MGSSAVPAFGLEGILRPDFEIIPRSPFETLSAEFPDSSLSDPPVAFSITVNYSGDAAFESAFEDAAAIWESIIPYYVDGNQGAAQFSGVVINASVVSIDGSGGILGSAGPSTGGYDDSGYLLATTGTMQFDADDFSSPTGSFEAVVLHEMAHVLGIGTLWSFNGLYDASDPSVIDPNNGQTVGQYNGAFGLLGWQAEFDSDATYVPVEKGGGSGTANGHWNEGDGGAPTGYTSSITGQDSRFELMTGWLNGGSYIGEVTKGSLRDLGYEVTVVPEPTVWLTGSLLGMGLLLRRRRHGFRAR</sequence>
<evidence type="ECO:0000256" key="1">
    <source>
        <dbReference type="SAM" id="MobiDB-lite"/>
    </source>
</evidence>
<dbReference type="Gene3D" id="3.40.390.10">
    <property type="entry name" value="Collagenase (Catalytic Domain)"/>
    <property type="match status" value="1"/>
</dbReference>
<dbReference type="InterPro" id="IPR024079">
    <property type="entry name" value="MetalloPept_cat_dom_sf"/>
</dbReference>
<organism evidence="2 3">
    <name type="scientific">Haloferula helveola</name>
    <dbReference type="NCBI Taxonomy" id="490095"/>
    <lineage>
        <taxon>Bacteria</taxon>
        <taxon>Pseudomonadati</taxon>
        <taxon>Verrucomicrobiota</taxon>
        <taxon>Verrucomicrobiia</taxon>
        <taxon>Verrucomicrobiales</taxon>
        <taxon>Verrucomicrobiaceae</taxon>
        <taxon>Haloferula</taxon>
    </lineage>
</organism>
<proteinExistence type="predicted"/>
<accession>A0ABN6H427</accession>
<keyword evidence="3" id="KW-1185">Reference proteome</keyword>
<evidence type="ECO:0000313" key="3">
    <source>
        <dbReference type="Proteomes" id="UP001374893"/>
    </source>
</evidence>